<dbReference type="AlphaFoldDB" id="F2D161"/>
<keyword evidence="1" id="KW-0812">Transmembrane</keyword>
<evidence type="ECO:0000313" key="2">
    <source>
        <dbReference type="EMBL" id="BAJ88832.1"/>
    </source>
</evidence>
<evidence type="ECO:0000256" key="1">
    <source>
        <dbReference type="SAM" id="Phobius"/>
    </source>
</evidence>
<name>F2D161_HORVV</name>
<feature type="transmembrane region" description="Helical" evidence="1">
    <location>
        <begin position="68"/>
        <end position="90"/>
    </location>
</feature>
<protein>
    <submittedName>
        <fullName evidence="2">Predicted protein</fullName>
    </submittedName>
</protein>
<keyword evidence="1" id="KW-0472">Membrane</keyword>
<sequence length="107" mass="11819">MGKDYSLYKVKTIRVVVSTVKDGWSTGQVIVLESVPGAQVWFISNGYEHLAVMCKEILLVGNVSTRNILKVGCTTLIILLFTYALSVASLRCPTVACHLIMPSLWCR</sequence>
<keyword evidence="1" id="KW-1133">Transmembrane helix</keyword>
<accession>F2D161</accession>
<proteinExistence type="evidence at transcript level"/>
<dbReference type="EMBL" id="AK357618">
    <property type="protein sequence ID" value="BAJ88832.1"/>
    <property type="molecule type" value="mRNA"/>
</dbReference>
<organism evidence="2">
    <name type="scientific">Hordeum vulgare subsp. vulgare</name>
    <name type="common">Domesticated barley</name>
    <dbReference type="NCBI Taxonomy" id="112509"/>
    <lineage>
        <taxon>Eukaryota</taxon>
        <taxon>Viridiplantae</taxon>
        <taxon>Streptophyta</taxon>
        <taxon>Embryophyta</taxon>
        <taxon>Tracheophyta</taxon>
        <taxon>Spermatophyta</taxon>
        <taxon>Magnoliopsida</taxon>
        <taxon>Liliopsida</taxon>
        <taxon>Poales</taxon>
        <taxon>Poaceae</taxon>
        <taxon>BOP clade</taxon>
        <taxon>Pooideae</taxon>
        <taxon>Triticodae</taxon>
        <taxon>Triticeae</taxon>
        <taxon>Hordeinae</taxon>
        <taxon>Hordeum</taxon>
    </lineage>
</organism>
<reference evidence="2" key="1">
    <citation type="journal article" date="2011" name="Plant Physiol.">
        <title>Comprehensive sequence analysis of 24,783 barley full-length cDNAs derived from 12 clone libraries.</title>
        <authorList>
            <person name="Matsumoto T."/>
            <person name="Tanaka T."/>
            <person name="Sakai H."/>
            <person name="Amano N."/>
            <person name="Kanamori H."/>
            <person name="Kurita K."/>
            <person name="Kikuta A."/>
            <person name="Kamiya K."/>
            <person name="Yamamoto M."/>
            <person name="Ikawa H."/>
            <person name="Fujii N."/>
            <person name="Hori K."/>
            <person name="Itoh T."/>
            <person name="Sato K."/>
        </authorList>
    </citation>
    <scope>NUCLEOTIDE SEQUENCE</scope>
</reference>